<evidence type="ECO:0000313" key="2">
    <source>
        <dbReference type="Proteomes" id="UP001205965"/>
    </source>
</evidence>
<sequence>MDNSKGLTGWGVHQALWAYTGSRNFASSPAAAQMSVLHQVGVDFPRTWLSGGNADPLTAIQSRPLAEKLRGLEVDVEEVFYPEGYTPALAHEYQFKLETAAAREALQSMLDFAHRVTQ</sequence>
<dbReference type="Gene3D" id="3.40.50.1820">
    <property type="entry name" value="alpha/beta hydrolase"/>
    <property type="match status" value="1"/>
</dbReference>
<protein>
    <submittedName>
        <fullName evidence="1">Uncharacterized protein</fullName>
    </submittedName>
</protein>
<dbReference type="Proteomes" id="UP001205965">
    <property type="component" value="Unassembled WGS sequence"/>
</dbReference>
<name>A0ABT2FXZ4_9CORY</name>
<proteinExistence type="predicted"/>
<dbReference type="EMBL" id="JANWTC010000002">
    <property type="protein sequence ID" value="MCS5478804.1"/>
    <property type="molecule type" value="Genomic_DNA"/>
</dbReference>
<evidence type="ECO:0000313" key="1">
    <source>
        <dbReference type="EMBL" id="MCS5478804.1"/>
    </source>
</evidence>
<comment type="caution">
    <text evidence="1">The sequence shown here is derived from an EMBL/GenBank/DDBJ whole genome shotgun (WGS) entry which is preliminary data.</text>
</comment>
<keyword evidence="2" id="KW-1185">Reference proteome</keyword>
<dbReference type="RefSeq" id="WP_259426878.1">
    <property type="nucleotide sequence ID" value="NZ_JANWTC010000002.1"/>
</dbReference>
<dbReference type="InterPro" id="IPR029058">
    <property type="entry name" value="AB_hydrolase_fold"/>
</dbReference>
<accession>A0ABT2FXZ4</accession>
<reference evidence="1 2" key="1">
    <citation type="submission" date="2022-08" db="EMBL/GenBank/DDBJ databases">
        <title>YIM 101645 draft genome.</title>
        <authorList>
            <person name="Chen X."/>
        </authorList>
    </citation>
    <scope>NUCLEOTIDE SEQUENCE [LARGE SCALE GENOMIC DNA]</scope>
    <source>
        <strain evidence="1 2">YIM 101645</strain>
    </source>
</reference>
<dbReference type="SUPFAM" id="SSF53474">
    <property type="entry name" value="alpha/beta-Hydrolases"/>
    <property type="match status" value="1"/>
</dbReference>
<organism evidence="1 2">
    <name type="scientific">Corynebacterium lemuris</name>
    <dbReference type="NCBI Taxonomy" id="1859292"/>
    <lineage>
        <taxon>Bacteria</taxon>
        <taxon>Bacillati</taxon>
        <taxon>Actinomycetota</taxon>
        <taxon>Actinomycetes</taxon>
        <taxon>Mycobacteriales</taxon>
        <taxon>Corynebacteriaceae</taxon>
        <taxon>Corynebacterium</taxon>
    </lineage>
</organism>
<gene>
    <name evidence="1" type="ORF">NYP18_03950</name>
</gene>